<proteinExistence type="predicted"/>
<protein>
    <submittedName>
        <fullName evidence="1">Uncharacterized protein</fullName>
    </submittedName>
</protein>
<organism evidence="1">
    <name type="scientific">marine sediment metagenome</name>
    <dbReference type="NCBI Taxonomy" id="412755"/>
    <lineage>
        <taxon>unclassified sequences</taxon>
        <taxon>metagenomes</taxon>
        <taxon>ecological metagenomes</taxon>
    </lineage>
</organism>
<name>A0A0F9CGF4_9ZZZZ</name>
<sequence>YSRRIQRHHWKYQKRGCNQSVHLEKERRVFSCQNDKINAVEIDHGAMGSMV</sequence>
<dbReference type="AlphaFoldDB" id="A0A0F9CGF4"/>
<feature type="non-terminal residue" evidence="1">
    <location>
        <position position="1"/>
    </location>
</feature>
<comment type="caution">
    <text evidence="1">The sequence shown here is derived from an EMBL/GenBank/DDBJ whole genome shotgun (WGS) entry which is preliminary data.</text>
</comment>
<dbReference type="EMBL" id="LAZR01036182">
    <property type="protein sequence ID" value="KKL25527.1"/>
    <property type="molecule type" value="Genomic_DNA"/>
</dbReference>
<evidence type="ECO:0000313" key="1">
    <source>
        <dbReference type="EMBL" id="KKL25527.1"/>
    </source>
</evidence>
<reference evidence="1" key="1">
    <citation type="journal article" date="2015" name="Nature">
        <title>Complex archaea that bridge the gap between prokaryotes and eukaryotes.</title>
        <authorList>
            <person name="Spang A."/>
            <person name="Saw J.H."/>
            <person name="Jorgensen S.L."/>
            <person name="Zaremba-Niedzwiedzka K."/>
            <person name="Martijn J."/>
            <person name="Lind A.E."/>
            <person name="van Eijk R."/>
            <person name="Schleper C."/>
            <person name="Guy L."/>
            <person name="Ettema T.J."/>
        </authorList>
    </citation>
    <scope>NUCLEOTIDE SEQUENCE</scope>
</reference>
<accession>A0A0F9CGF4</accession>
<gene>
    <name evidence="1" type="ORF">LCGC14_2404420</name>
</gene>